<comment type="similarity">
    <text evidence="2">Belongs to the CPA3 antiporters (TC 2.A.63) subunit E family.</text>
</comment>
<evidence type="ECO:0000256" key="7">
    <source>
        <dbReference type="SAM" id="Phobius"/>
    </source>
</evidence>
<feature type="transmembrane region" description="Helical" evidence="7">
    <location>
        <begin position="40"/>
        <end position="58"/>
    </location>
</feature>
<feature type="transmembrane region" description="Helical" evidence="7">
    <location>
        <begin position="15"/>
        <end position="34"/>
    </location>
</feature>
<proteinExistence type="inferred from homology"/>
<reference evidence="8" key="1">
    <citation type="submission" date="2022-01" db="EMBL/GenBank/DDBJ databases">
        <title>Colwellia maritima, isolated from seawater.</title>
        <authorList>
            <person name="Kristyanto S."/>
            <person name="Jung J."/>
            <person name="Jeon C.O."/>
        </authorList>
    </citation>
    <scope>NUCLEOTIDE SEQUENCE</scope>
    <source>
        <strain evidence="8">MSW7</strain>
    </source>
</reference>
<evidence type="ECO:0000313" key="8">
    <source>
        <dbReference type="EMBL" id="MCI2282774.1"/>
    </source>
</evidence>
<comment type="caution">
    <text evidence="8">The sequence shown here is derived from an EMBL/GenBank/DDBJ whole genome shotgun (WGS) entry which is preliminary data.</text>
</comment>
<dbReference type="InterPro" id="IPR002758">
    <property type="entry name" value="Cation_antiport_E"/>
</dbReference>
<comment type="subcellular location">
    <subcellularLocation>
        <location evidence="1">Cell membrane</location>
        <topology evidence="1">Multi-pass membrane protein</topology>
    </subcellularLocation>
</comment>
<evidence type="ECO:0000256" key="3">
    <source>
        <dbReference type="ARBA" id="ARBA00022475"/>
    </source>
</evidence>
<evidence type="ECO:0000256" key="2">
    <source>
        <dbReference type="ARBA" id="ARBA00006228"/>
    </source>
</evidence>
<evidence type="ECO:0000256" key="1">
    <source>
        <dbReference type="ARBA" id="ARBA00004651"/>
    </source>
</evidence>
<keyword evidence="5 7" id="KW-1133">Transmembrane helix</keyword>
<dbReference type="PANTHER" id="PTHR34584:SF1">
    <property type="entry name" value="NA(+)_H(+) ANTIPORTER SUBUNIT E1"/>
    <property type="match status" value="1"/>
</dbReference>
<dbReference type="PANTHER" id="PTHR34584">
    <property type="entry name" value="NA(+)/H(+) ANTIPORTER SUBUNIT E1"/>
    <property type="match status" value="1"/>
</dbReference>
<dbReference type="RefSeq" id="WP_242283741.1">
    <property type="nucleotide sequence ID" value="NZ_JAKKSL010000001.1"/>
</dbReference>
<keyword evidence="6 7" id="KW-0472">Membrane</keyword>
<keyword evidence="4 7" id="KW-0812">Transmembrane</keyword>
<accession>A0ABS9WY10</accession>
<protein>
    <submittedName>
        <fullName evidence="8">Na+/H+ antiporter subunit E</fullName>
    </submittedName>
</protein>
<dbReference type="Proteomes" id="UP001139646">
    <property type="component" value="Unassembled WGS sequence"/>
</dbReference>
<keyword evidence="3" id="KW-1003">Cell membrane</keyword>
<organism evidence="8 9">
    <name type="scientific">Colwellia maritima</name>
    <dbReference type="NCBI Taxonomy" id="2912588"/>
    <lineage>
        <taxon>Bacteria</taxon>
        <taxon>Pseudomonadati</taxon>
        <taxon>Pseudomonadota</taxon>
        <taxon>Gammaproteobacteria</taxon>
        <taxon>Alteromonadales</taxon>
        <taxon>Colwelliaceae</taxon>
        <taxon>Colwellia</taxon>
    </lineage>
</organism>
<evidence type="ECO:0000256" key="4">
    <source>
        <dbReference type="ARBA" id="ARBA00022692"/>
    </source>
</evidence>
<keyword evidence="9" id="KW-1185">Reference proteome</keyword>
<dbReference type="Pfam" id="PF01899">
    <property type="entry name" value="MNHE"/>
    <property type="match status" value="1"/>
</dbReference>
<gene>
    <name evidence="8" type="ORF">L3081_04325</name>
</gene>
<sequence length="173" mass="19172">MNLMQTSYVLQSGKAKISSILLLLLVLALSWLLWSGLYKPLLLGLGAFSCVLSAYLAHRMGFFRHHKAMLRLIPRLPRYWLWLLREITISSIDVAKLILKPSLSISPTVVELKAETKTDVGHVILGNSITLSPGSVTLDLHKGKLLVHCLTAESAQELLKGEANRRAAALEHK</sequence>
<evidence type="ECO:0000256" key="5">
    <source>
        <dbReference type="ARBA" id="ARBA00022989"/>
    </source>
</evidence>
<dbReference type="PIRSF" id="PIRSF019239">
    <property type="entry name" value="MrpE"/>
    <property type="match status" value="1"/>
</dbReference>
<name>A0ABS9WY10_9GAMM</name>
<evidence type="ECO:0000313" key="9">
    <source>
        <dbReference type="Proteomes" id="UP001139646"/>
    </source>
</evidence>
<dbReference type="EMBL" id="JAKKSL010000001">
    <property type="protein sequence ID" value="MCI2282774.1"/>
    <property type="molecule type" value="Genomic_DNA"/>
</dbReference>
<evidence type="ECO:0000256" key="6">
    <source>
        <dbReference type="ARBA" id="ARBA00023136"/>
    </source>
</evidence>